<dbReference type="SUPFAM" id="SSF51735">
    <property type="entry name" value="NAD(P)-binding Rossmann-fold domains"/>
    <property type="match status" value="1"/>
</dbReference>
<evidence type="ECO:0000313" key="2">
    <source>
        <dbReference type="EMBL" id="RVU17535.1"/>
    </source>
</evidence>
<dbReference type="PRINTS" id="PR00081">
    <property type="entry name" value="GDHRDH"/>
</dbReference>
<organism evidence="2 3">
    <name type="scientific">Methylobacterium oryzihabitans</name>
    <dbReference type="NCBI Taxonomy" id="2499852"/>
    <lineage>
        <taxon>Bacteria</taxon>
        <taxon>Pseudomonadati</taxon>
        <taxon>Pseudomonadota</taxon>
        <taxon>Alphaproteobacteria</taxon>
        <taxon>Hyphomicrobiales</taxon>
        <taxon>Methylobacteriaceae</taxon>
        <taxon>Methylobacterium</taxon>
    </lineage>
</organism>
<comment type="similarity">
    <text evidence="1">Belongs to the short-chain dehydrogenases/reductases (SDR) family.</text>
</comment>
<proteinExistence type="inferred from homology"/>
<evidence type="ECO:0000256" key="1">
    <source>
        <dbReference type="ARBA" id="ARBA00006484"/>
    </source>
</evidence>
<protein>
    <submittedName>
        <fullName evidence="2">SDR family oxidoreductase</fullName>
    </submittedName>
</protein>
<dbReference type="EMBL" id="SACP01000012">
    <property type="protein sequence ID" value="RVU17535.1"/>
    <property type="molecule type" value="Genomic_DNA"/>
</dbReference>
<dbReference type="PANTHER" id="PTHR42879">
    <property type="entry name" value="3-OXOACYL-(ACYL-CARRIER-PROTEIN) REDUCTASE"/>
    <property type="match status" value="1"/>
</dbReference>
<dbReference type="RefSeq" id="WP_127730168.1">
    <property type="nucleotide sequence ID" value="NZ_SACP01000012.1"/>
</dbReference>
<accession>A0A437P5I3</accession>
<dbReference type="InterPro" id="IPR050259">
    <property type="entry name" value="SDR"/>
</dbReference>
<dbReference type="PANTHER" id="PTHR42879:SF6">
    <property type="entry name" value="NADPH-DEPENDENT REDUCTASE BACG"/>
    <property type="match status" value="1"/>
</dbReference>
<evidence type="ECO:0000313" key="3">
    <source>
        <dbReference type="Proteomes" id="UP000286997"/>
    </source>
</evidence>
<dbReference type="Gene3D" id="3.40.50.720">
    <property type="entry name" value="NAD(P)-binding Rossmann-like Domain"/>
    <property type="match status" value="1"/>
</dbReference>
<dbReference type="AlphaFoldDB" id="A0A437P5I3"/>
<dbReference type="InterPro" id="IPR002347">
    <property type="entry name" value="SDR_fam"/>
</dbReference>
<keyword evidence="3" id="KW-1185">Reference proteome</keyword>
<name>A0A437P5I3_9HYPH</name>
<dbReference type="Proteomes" id="UP000286997">
    <property type="component" value="Unassembled WGS sequence"/>
</dbReference>
<dbReference type="Pfam" id="PF13561">
    <property type="entry name" value="adh_short_C2"/>
    <property type="match status" value="1"/>
</dbReference>
<gene>
    <name evidence="2" type="ORF">EOE48_14205</name>
</gene>
<dbReference type="OrthoDB" id="9793325at2"/>
<comment type="caution">
    <text evidence="2">The sequence shown here is derived from an EMBL/GenBank/DDBJ whole genome shotgun (WGS) entry which is preliminary data.</text>
</comment>
<dbReference type="InterPro" id="IPR036291">
    <property type="entry name" value="NAD(P)-bd_dom_sf"/>
</dbReference>
<reference evidence="2 3" key="1">
    <citation type="submission" date="2019-01" db="EMBL/GenBank/DDBJ databases">
        <authorList>
            <person name="Chen W.-M."/>
        </authorList>
    </citation>
    <scope>NUCLEOTIDE SEQUENCE [LARGE SCALE GENOMIC DNA]</scope>
    <source>
        <strain evidence="2 3">TER-1</strain>
    </source>
</reference>
<sequence>MDLGLKGKRAIVLSSSRGLGRGIAESLAAEGADVLLTARSAERLDEAVAAINGRGQGRAHAFVGDLTGSVEAIHAAAQETLGGVDILVANTGGPPAGTAVDVAPEAWAPQFDAMVVPVFRLAGLVLPGMRQAGFGRIVVVASSGVEQPIPNLVMSNALRASIAGWAKTLSAEVAADGVTVNMILPGRIETDRTGELDAANAKKQGKTPQEVAEAARTAIPARRYGRVQEFADVACFLASERASYVTGSMVRVDGGAIRSI</sequence>